<dbReference type="Proteomes" id="UP000234271">
    <property type="component" value="Chromosome"/>
</dbReference>
<reference evidence="3" key="1">
    <citation type="submission" date="2016-12" db="EMBL/GenBank/DDBJ databases">
        <title>Complete Genome Sequence of Beggiatoa leptomitiformis D-401.</title>
        <authorList>
            <person name="Fomenkov A."/>
            <person name="Vincze T."/>
            <person name="Grabovich M."/>
            <person name="Anton B.P."/>
            <person name="Dubinina G."/>
            <person name="Orlova M."/>
            <person name="Belousova E."/>
            <person name="Roberts R.J."/>
        </authorList>
    </citation>
    <scope>NUCLEOTIDE SEQUENCE [LARGE SCALE GENOMIC DNA]</scope>
    <source>
        <strain evidence="3">D-401</strain>
    </source>
</reference>
<organism evidence="2 3">
    <name type="scientific">Beggiatoa leptomitoformis</name>
    <dbReference type="NCBI Taxonomy" id="288004"/>
    <lineage>
        <taxon>Bacteria</taxon>
        <taxon>Pseudomonadati</taxon>
        <taxon>Pseudomonadota</taxon>
        <taxon>Gammaproteobacteria</taxon>
        <taxon>Thiotrichales</taxon>
        <taxon>Thiotrichaceae</taxon>
        <taxon>Beggiatoa</taxon>
    </lineage>
</organism>
<evidence type="ECO:0000313" key="3">
    <source>
        <dbReference type="Proteomes" id="UP000234271"/>
    </source>
</evidence>
<protein>
    <submittedName>
        <fullName evidence="2">Cytochrome c family protein</fullName>
    </submittedName>
</protein>
<dbReference type="SUPFAM" id="SSF48695">
    <property type="entry name" value="Multiheme cytochromes"/>
    <property type="match status" value="1"/>
</dbReference>
<dbReference type="EMBL" id="CP018889">
    <property type="protein sequence ID" value="AUI69957.1"/>
    <property type="molecule type" value="Genomic_DNA"/>
</dbReference>
<dbReference type="Pfam" id="PF13435">
    <property type="entry name" value="Cytochrome_C554"/>
    <property type="match status" value="1"/>
</dbReference>
<gene>
    <name evidence="2" type="ORF">BLE401_15450</name>
</gene>
<sequence>MLRTRLTILYQLVIKGGVLLFCLFGPTNIHATPTTLDPHQLSTAICGACHQDIFAQWQSSMHAQSTALSDPVHGGIYKEVVGSPTTEGITLKGAYPVCLNCHAPNAALVTKTKLDDANYHEGVSCVTCHTAKHFKGIFDDKGAVLFGIQTYLLSNTHLQSPSGRYLAPELDATHPFPMEPNQTMLRTSQVCVGCHSQFHVLASEPNTQPTPTCQSCHMPKINESTHHAIAGGHSEVMIKRAVIVTLETQAEGKTLKTQVHLQNILPHYFPDGSPLRNAYLKLTAYSKEGQLVWHNFQSFPPVDTDDPQAFLSLIVVNETGDVQPILPHQITEKDIRSDTRLRPYEKRTLRYEITADNITVIRAELIYNLLPYDVINKFTELTGDLTNPVVAGMAEIRF</sequence>
<dbReference type="STRING" id="288004.AL038_08860"/>
<proteinExistence type="predicted"/>
<dbReference type="InterPro" id="IPR036280">
    <property type="entry name" value="Multihaem_cyt_sf"/>
</dbReference>
<evidence type="ECO:0000313" key="2">
    <source>
        <dbReference type="EMBL" id="AUI69957.1"/>
    </source>
</evidence>
<name>A0A2N9YHI4_9GAMM</name>
<keyword evidence="3" id="KW-1185">Reference proteome</keyword>
<dbReference type="Gene3D" id="1.10.1130.10">
    <property type="entry name" value="Flavocytochrome C3, Chain A"/>
    <property type="match status" value="1"/>
</dbReference>
<dbReference type="RefSeq" id="WP_062151954.1">
    <property type="nucleotide sequence ID" value="NZ_CP012373.2"/>
</dbReference>
<dbReference type="InterPro" id="IPR023155">
    <property type="entry name" value="Cyt_c-552/4"/>
</dbReference>
<dbReference type="AlphaFoldDB" id="A0A2N9YHI4"/>
<feature type="domain" description="Cytochrome c-552/4" evidence="1">
    <location>
        <begin position="46"/>
        <end position="130"/>
    </location>
</feature>
<accession>A0A2N9YHI4</accession>
<evidence type="ECO:0000259" key="1">
    <source>
        <dbReference type="Pfam" id="PF13435"/>
    </source>
</evidence>
<dbReference type="OrthoDB" id="9814800at2"/>